<evidence type="ECO:0000256" key="10">
    <source>
        <dbReference type="PROSITE-ProRule" id="PRU00409"/>
    </source>
</evidence>
<evidence type="ECO:0000313" key="15">
    <source>
        <dbReference type="Proteomes" id="UP000032417"/>
    </source>
</evidence>
<dbReference type="Gene3D" id="1.10.1030.10">
    <property type="entry name" value="Carbamoyl-phosphate synthetase, large subunit oligomerisation domain"/>
    <property type="match status" value="1"/>
</dbReference>
<protein>
    <submittedName>
        <fullName evidence="14">Carbamoyl phosphate synthase large subunit</fullName>
    </submittedName>
</protein>
<dbReference type="STRING" id="1562970.ING2E5B_1106"/>
<dbReference type="InterPro" id="IPR005480">
    <property type="entry name" value="CPSase_lsu_oligo"/>
</dbReference>
<comment type="similarity">
    <text evidence="2">Belongs to the CarB family.</text>
</comment>
<dbReference type="PROSITE" id="PS00867">
    <property type="entry name" value="CPSASE_2"/>
    <property type="match status" value="2"/>
</dbReference>
<keyword evidence="7 10" id="KW-0067">ATP-binding</keyword>
<comment type="catalytic activity">
    <reaction evidence="8">
        <text>hydrogencarbonate + NH4(+) + 2 ATP = carbamoyl phosphate + 2 ADP + phosphate + 2 H(+)</text>
        <dbReference type="Rhea" id="RHEA:18029"/>
        <dbReference type="ChEBI" id="CHEBI:15378"/>
        <dbReference type="ChEBI" id="CHEBI:17544"/>
        <dbReference type="ChEBI" id="CHEBI:28938"/>
        <dbReference type="ChEBI" id="CHEBI:30616"/>
        <dbReference type="ChEBI" id="CHEBI:43474"/>
        <dbReference type="ChEBI" id="CHEBI:58228"/>
        <dbReference type="ChEBI" id="CHEBI:456216"/>
        <dbReference type="EC" id="6.3.4.16"/>
    </reaction>
</comment>
<dbReference type="Gene3D" id="3.40.50.1380">
    <property type="entry name" value="Methylglyoxal synthase-like domain"/>
    <property type="match status" value="1"/>
</dbReference>
<reference evidence="14 15" key="1">
    <citation type="submission" date="2014-08" db="EMBL/GenBank/DDBJ databases">
        <authorList>
            <person name="Wibberg D."/>
        </authorList>
    </citation>
    <scope>NUCLEOTIDE SEQUENCE [LARGE SCALE GENOMIC DNA]</scope>
    <source>
        <strain evidence="15">ING2-E5B</strain>
    </source>
</reference>
<evidence type="ECO:0000256" key="8">
    <source>
        <dbReference type="ARBA" id="ARBA00047359"/>
    </source>
</evidence>
<sequence length="1105" mass="123431">MTNQILDNIKKVLVLGSGALKIGEAGEFDYSGSQALKALSEEGVETILINPNIATVQTSEGVADKIYFLPVTPYFVEKVIERENPDGILLAFGGQTALNCGVELYKSGIFEKYSVKVLGTPVQAIMDTEDRDLFVKKLNQIDVKTIKSYAVSTTNEALEAAEKLGYPVIVRAAYALGGLGSGFCNNEKELKELSVKALNYSDQLLIEKSLKGWKEIEYEVVRDRFDNCITVCNMENFDPLGIHTGESIVVAPSQTLTNSEYHKLRELAIKIVRHIGIVGECNVQYALDPESEDYRVIEVNARLSRSSALASKATGYALAFVAAKLGLGYGLFDLKNSVTKTTSAFFEPALDYIVVKIPRWDLGKFSGVSKEIGSSMKSVGEIMSIGRTFEEAIQKGLRMIGLGMHGFVENKELVIPDIDKALREPTDQRIFVISKAFRKGYTVDQIHDLTKIDRWFLNKLRKIVDTAEQLEQLDSERIDLNADINEVIGNGDSKLHEYNENQNNQLNKFIELLRLSKQQGFSDYQIAKALYKENISENDPLNIRAYRKKLGIVPFVKQIDTLAAEFPAQTNYLYLTYNGAESDVKYLGDHRSVIVLGSGAYRIGSSVEFDWCSVNALNTVRKEGYRSVMINYNPETVSTDYDVCDRLYFDELSYERVMDIIELENPYGVIVSVGGQIPNNLAVRLDNSGVNILGTSAKSIDNAEDRHKFSSMLDRLEIDQPRWKELTTLDEIHQFVDEVGFPLLVRPSYVLSGAAMNVCSNKTELERFLTLATEVSSKYPVVVSEFIEDSKEIEMDAVAQNGELVAYAISEHIEFAGVHSGDATILFPAQKIYVQTVRRIKQITRKIAKELNISGPFNIQFLAKDNDIKVIECNLRASRSFPFVSKVLKINFIELATKVMLDIMVERPEKSAFDLDYVGIKAPQFSFTRLQKADPVLGVDMASTGEVGAIGSNFDDALLTSMLAVGYRIPEKNIMISSGGTKSKVALLDACRLLRKNGYNLFATGGTQKFLEENGVESTFVAWPDDENAELKVNDMIADKKFDLIINIPKNLTERELTNGYRIRRGAIDYNIPLITNARLAGAFIKAFCRISQDNINIKHWGEYN</sequence>
<evidence type="ECO:0000313" key="14">
    <source>
        <dbReference type="EMBL" id="CEA15858.1"/>
    </source>
</evidence>
<dbReference type="Pfam" id="PF25596">
    <property type="entry name" value="CPSase_L_D1"/>
    <property type="match status" value="2"/>
</dbReference>
<dbReference type="GO" id="GO:0005737">
    <property type="term" value="C:cytoplasm"/>
    <property type="evidence" value="ECO:0007669"/>
    <property type="project" value="TreeGrafter"/>
</dbReference>
<feature type="domain" description="ATP-grasp" evidence="12">
    <location>
        <begin position="710"/>
        <end position="901"/>
    </location>
</feature>
<dbReference type="Gene3D" id="3.40.50.20">
    <property type="match status" value="2"/>
</dbReference>
<dbReference type="GO" id="GO:0004087">
    <property type="term" value="F:carbamoyl-phosphate synthase (ammonia) activity"/>
    <property type="evidence" value="ECO:0007669"/>
    <property type="project" value="UniProtKB-EC"/>
</dbReference>
<dbReference type="GO" id="GO:0046872">
    <property type="term" value="F:metal ion binding"/>
    <property type="evidence" value="ECO:0007669"/>
    <property type="project" value="UniProtKB-KW"/>
</dbReference>
<dbReference type="InterPro" id="IPR016185">
    <property type="entry name" value="PreATP-grasp_dom_sf"/>
</dbReference>
<evidence type="ECO:0000256" key="4">
    <source>
        <dbReference type="ARBA" id="ARBA00022723"/>
    </source>
</evidence>
<organism evidence="14 15">
    <name type="scientific">Fermentimonas caenicola</name>
    <dbReference type="NCBI Taxonomy" id="1562970"/>
    <lineage>
        <taxon>Bacteria</taxon>
        <taxon>Pseudomonadati</taxon>
        <taxon>Bacteroidota</taxon>
        <taxon>Bacteroidia</taxon>
        <taxon>Bacteroidales</taxon>
        <taxon>Dysgonomonadaceae</taxon>
        <taxon>Fermentimonas</taxon>
    </lineage>
</organism>
<evidence type="ECO:0000256" key="7">
    <source>
        <dbReference type="ARBA" id="ARBA00022840"/>
    </source>
</evidence>
<dbReference type="PATRIC" id="fig|1562970.3.peg.1094"/>
<dbReference type="Pfam" id="PF02786">
    <property type="entry name" value="CPSase_L_D2"/>
    <property type="match status" value="2"/>
</dbReference>
<dbReference type="Pfam" id="PF02787">
    <property type="entry name" value="CPSase_L_D3"/>
    <property type="match status" value="1"/>
</dbReference>
<keyword evidence="6 10" id="KW-0547">Nucleotide-binding</keyword>
<dbReference type="InterPro" id="IPR011761">
    <property type="entry name" value="ATP-grasp"/>
</dbReference>
<gene>
    <name evidence="14" type="ORF">ING2E5B_1106</name>
</gene>
<keyword evidence="11" id="KW-0175">Coiled coil</keyword>
<dbReference type="PRINTS" id="PR00098">
    <property type="entry name" value="CPSASE"/>
</dbReference>
<comment type="cofactor">
    <cofactor evidence="1">
        <name>Zn(2+)</name>
        <dbReference type="ChEBI" id="CHEBI:29105"/>
    </cofactor>
</comment>
<dbReference type="PROSITE" id="PS51855">
    <property type="entry name" value="MGS"/>
    <property type="match status" value="1"/>
</dbReference>
<name>A0A098C0B2_9BACT</name>
<feature type="coiled-coil region" evidence="11">
    <location>
        <begin position="463"/>
        <end position="490"/>
    </location>
</feature>
<dbReference type="Gene3D" id="3.30.1490.20">
    <property type="entry name" value="ATP-grasp fold, A domain"/>
    <property type="match status" value="1"/>
</dbReference>
<dbReference type="FunFam" id="3.30.470.20:FF:000004">
    <property type="entry name" value="Carbamoyl-phosphate synthase (glutamine-hydrolyzing)"/>
    <property type="match status" value="1"/>
</dbReference>
<dbReference type="CDD" id="cd01423">
    <property type="entry name" value="MGS_CPS_I_III"/>
    <property type="match status" value="1"/>
</dbReference>
<evidence type="ECO:0000256" key="2">
    <source>
        <dbReference type="ARBA" id="ARBA00009799"/>
    </source>
</evidence>
<dbReference type="AlphaFoldDB" id="A0A098C0B2"/>
<dbReference type="InterPro" id="IPR005483">
    <property type="entry name" value="CPSase_dom"/>
</dbReference>
<dbReference type="SUPFAM" id="SSF48108">
    <property type="entry name" value="Carbamoyl phosphate synthetase, large subunit connection domain"/>
    <property type="match status" value="2"/>
</dbReference>
<dbReference type="NCBIfam" id="NF003671">
    <property type="entry name" value="PRK05294.1"/>
    <property type="match status" value="2"/>
</dbReference>
<comment type="catalytic activity">
    <reaction evidence="9">
        <text>hydrogencarbonate + L-glutamine + 2 ATP + H2O = carbamoyl phosphate + L-glutamate + 2 ADP + phosphate + 2 H(+)</text>
        <dbReference type="Rhea" id="RHEA:18633"/>
        <dbReference type="ChEBI" id="CHEBI:15377"/>
        <dbReference type="ChEBI" id="CHEBI:15378"/>
        <dbReference type="ChEBI" id="CHEBI:17544"/>
        <dbReference type="ChEBI" id="CHEBI:29985"/>
        <dbReference type="ChEBI" id="CHEBI:30616"/>
        <dbReference type="ChEBI" id="CHEBI:43474"/>
        <dbReference type="ChEBI" id="CHEBI:58228"/>
        <dbReference type="ChEBI" id="CHEBI:58359"/>
        <dbReference type="ChEBI" id="CHEBI:456216"/>
        <dbReference type="EC" id="6.3.5.5"/>
    </reaction>
</comment>
<evidence type="ECO:0000256" key="1">
    <source>
        <dbReference type="ARBA" id="ARBA00001947"/>
    </source>
</evidence>
<dbReference type="SUPFAM" id="SSF52335">
    <property type="entry name" value="Methylglyoxal synthase-like"/>
    <property type="match status" value="1"/>
</dbReference>
<dbReference type="FunFam" id="3.30.470.20:FF:000001">
    <property type="entry name" value="Carbamoyl-phosphate synthase large chain"/>
    <property type="match status" value="1"/>
</dbReference>
<dbReference type="InterPro" id="IPR005479">
    <property type="entry name" value="CPAse_ATP-bd"/>
</dbReference>
<dbReference type="InterPro" id="IPR058047">
    <property type="entry name" value="CPSase_preATP-grasp"/>
</dbReference>
<evidence type="ECO:0000256" key="5">
    <source>
        <dbReference type="ARBA" id="ARBA00022737"/>
    </source>
</evidence>
<evidence type="ECO:0000259" key="12">
    <source>
        <dbReference type="PROSITE" id="PS50975"/>
    </source>
</evidence>
<dbReference type="EMBL" id="LN515532">
    <property type="protein sequence ID" value="CEA15858.1"/>
    <property type="molecule type" value="Genomic_DNA"/>
</dbReference>
<feature type="domain" description="MGS-like" evidence="13">
    <location>
        <begin position="967"/>
        <end position="1105"/>
    </location>
</feature>
<keyword evidence="5" id="KW-0677">Repeat</keyword>
<dbReference type="PANTHER" id="PTHR11405:SF53">
    <property type="entry name" value="CARBAMOYL-PHOSPHATE SYNTHASE [AMMONIA], MITOCHONDRIAL"/>
    <property type="match status" value="1"/>
</dbReference>
<dbReference type="FunFam" id="3.30.1490.20:FF:000001">
    <property type="entry name" value="Carbamoyl-phosphate synthase large chain"/>
    <property type="match status" value="1"/>
</dbReference>
<dbReference type="SMART" id="SM01096">
    <property type="entry name" value="CPSase_L_D3"/>
    <property type="match status" value="1"/>
</dbReference>
<dbReference type="PANTHER" id="PTHR11405">
    <property type="entry name" value="CARBAMOYLTRANSFERASE FAMILY MEMBER"/>
    <property type="match status" value="1"/>
</dbReference>
<dbReference type="Proteomes" id="UP000032417">
    <property type="component" value="Chromosome 1"/>
</dbReference>
<dbReference type="Gene3D" id="3.30.470.20">
    <property type="entry name" value="ATP-grasp fold, B domain"/>
    <property type="match status" value="2"/>
</dbReference>
<dbReference type="InterPro" id="IPR011607">
    <property type="entry name" value="MGS-like_dom"/>
</dbReference>
<keyword evidence="15" id="KW-1185">Reference proteome</keyword>
<keyword evidence="4" id="KW-0479">Metal-binding</keyword>
<evidence type="ECO:0000256" key="6">
    <source>
        <dbReference type="ARBA" id="ARBA00022741"/>
    </source>
</evidence>
<dbReference type="InterPro" id="IPR036914">
    <property type="entry name" value="MGS-like_dom_sf"/>
</dbReference>
<dbReference type="PROSITE" id="PS50975">
    <property type="entry name" value="ATP_GRASP"/>
    <property type="match status" value="2"/>
</dbReference>
<evidence type="ECO:0000256" key="3">
    <source>
        <dbReference type="ARBA" id="ARBA00022598"/>
    </source>
</evidence>
<accession>A0A098C0B2</accession>
<dbReference type="Pfam" id="PF02142">
    <property type="entry name" value="MGS"/>
    <property type="match status" value="1"/>
</dbReference>
<dbReference type="SUPFAM" id="SSF52440">
    <property type="entry name" value="PreATP-grasp domain"/>
    <property type="match status" value="2"/>
</dbReference>
<dbReference type="InterPro" id="IPR036897">
    <property type="entry name" value="CarbamoylP_synth_lsu_oligo_sf"/>
</dbReference>
<dbReference type="GO" id="GO:0004088">
    <property type="term" value="F:carbamoyl-phosphate synthase (glutamine-hydrolyzing) activity"/>
    <property type="evidence" value="ECO:0007669"/>
    <property type="project" value="UniProtKB-EC"/>
</dbReference>
<dbReference type="HOGENOM" id="CLU_000513_1_3_10"/>
<feature type="domain" description="ATP-grasp" evidence="12">
    <location>
        <begin position="135"/>
        <end position="327"/>
    </location>
</feature>
<dbReference type="InterPro" id="IPR013815">
    <property type="entry name" value="ATP_grasp_subdomain_1"/>
</dbReference>
<evidence type="ECO:0000256" key="9">
    <source>
        <dbReference type="ARBA" id="ARBA00048816"/>
    </source>
</evidence>
<dbReference type="GO" id="GO:0005524">
    <property type="term" value="F:ATP binding"/>
    <property type="evidence" value="ECO:0007669"/>
    <property type="project" value="UniProtKB-UniRule"/>
</dbReference>
<evidence type="ECO:0000256" key="11">
    <source>
        <dbReference type="SAM" id="Coils"/>
    </source>
</evidence>
<evidence type="ECO:0000259" key="13">
    <source>
        <dbReference type="PROSITE" id="PS51855"/>
    </source>
</evidence>
<dbReference type="GO" id="GO:0006541">
    <property type="term" value="P:glutamine metabolic process"/>
    <property type="evidence" value="ECO:0007669"/>
    <property type="project" value="TreeGrafter"/>
</dbReference>
<proteinExistence type="inferred from homology"/>
<dbReference type="PROSITE" id="PS00866">
    <property type="entry name" value="CPSASE_1"/>
    <property type="match status" value="2"/>
</dbReference>
<keyword evidence="3" id="KW-0436">Ligase</keyword>
<dbReference type="KEGG" id="pbt:ING2E5B_1106"/>
<dbReference type="SMART" id="SM00851">
    <property type="entry name" value="MGS"/>
    <property type="match status" value="1"/>
</dbReference>
<dbReference type="FunFam" id="3.40.50.20:FF:000001">
    <property type="entry name" value="Carbamoyl-phosphate synthase large chain"/>
    <property type="match status" value="1"/>
</dbReference>
<dbReference type="FunFam" id="3.40.50.20:FF:000002">
    <property type="entry name" value="Carbamoyl-phosphate synthase large chain"/>
    <property type="match status" value="1"/>
</dbReference>
<dbReference type="SUPFAM" id="SSF56059">
    <property type="entry name" value="Glutathione synthetase ATP-binding domain-like"/>
    <property type="match status" value="2"/>
</dbReference>